<organism evidence="1 2">
    <name type="scientific">Meloidogyne enterolobii</name>
    <name type="common">Root-knot nematode worm</name>
    <name type="synonym">Meloidogyne mayaguensis</name>
    <dbReference type="NCBI Taxonomy" id="390850"/>
    <lineage>
        <taxon>Eukaryota</taxon>
        <taxon>Metazoa</taxon>
        <taxon>Ecdysozoa</taxon>
        <taxon>Nematoda</taxon>
        <taxon>Chromadorea</taxon>
        <taxon>Rhabditida</taxon>
        <taxon>Tylenchina</taxon>
        <taxon>Tylenchomorpha</taxon>
        <taxon>Tylenchoidea</taxon>
        <taxon>Meloidogynidae</taxon>
        <taxon>Meloidogyninae</taxon>
        <taxon>Meloidogyne</taxon>
    </lineage>
</organism>
<dbReference type="EMBL" id="CAJEWN010000113">
    <property type="protein sequence ID" value="CAD2165845.1"/>
    <property type="molecule type" value="Genomic_DNA"/>
</dbReference>
<accession>A0A6V7UVW3</accession>
<sequence length="54" mass="6542">MKPFVIYFVYIINVSTYLWHGELFKGRELIEKYVSSLEKIKENNRKTSKINIFI</sequence>
<comment type="caution">
    <text evidence="1">The sequence shown here is derived from an EMBL/GenBank/DDBJ whole genome shotgun (WGS) entry which is preliminary data.</text>
</comment>
<proteinExistence type="predicted"/>
<name>A0A6V7UVW3_MELEN</name>
<dbReference type="AlphaFoldDB" id="A0A6V7UVW3"/>
<protein>
    <submittedName>
        <fullName evidence="1">Uncharacterized protein</fullName>
    </submittedName>
</protein>
<evidence type="ECO:0000313" key="1">
    <source>
        <dbReference type="EMBL" id="CAD2165845.1"/>
    </source>
</evidence>
<dbReference type="Proteomes" id="UP000580250">
    <property type="component" value="Unassembled WGS sequence"/>
</dbReference>
<gene>
    <name evidence="1" type="ORF">MENT_LOCUS17425</name>
</gene>
<evidence type="ECO:0000313" key="2">
    <source>
        <dbReference type="Proteomes" id="UP000580250"/>
    </source>
</evidence>
<reference evidence="1 2" key="1">
    <citation type="submission" date="2020-08" db="EMBL/GenBank/DDBJ databases">
        <authorList>
            <person name="Koutsovoulos G."/>
            <person name="Danchin GJ E."/>
        </authorList>
    </citation>
    <scope>NUCLEOTIDE SEQUENCE [LARGE SCALE GENOMIC DNA]</scope>
</reference>